<name>A0A7R9QNT2_9ACAR</name>
<gene>
    <name evidence="3" type="ORF">ONB1V03_LOCUS8944</name>
</gene>
<sequence>MKALLVYISSLILGVYNSENLIPITRYDCNFDSGDLCQWTDISAGDYEWVVRKPMGGVLPSVDGSGRTSGKFAIIDTHMKDSNIAAVLTTSPLVATKPNCALSLRYRSYVPTSYIATFKVIVQLPDNGGRDVLVEHQLHKEWTTLTANVGQLVEGSKVQLSGYGVTYQNDPPYADVDIDDITFICYNMRYSASKSTNTQLYSQSLSATLSSVAQAINSRIIGTGLSVETGLKGAVEGGLSAHFRCESHALHDSLTGRRGRPLGVIHVPLEFGVDGPGM</sequence>
<dbReference type="AlphaFoldDB" id="A0A7R9QNT2"/>
<keyword evidence="1" id="KW-0732">Signal</keyword>
<feature type="domain" description="MAM" evidence="2">
    <location>
        <begin position="27"/>
        <end position="183"/>
    </location>
</feature>
<dbReference type="OrthoDB" id="10501375at2759"/>
<evidence type="ECO:0000256" key="1">
    <source>
        <dbReference type="SAM" id="SignalP"/>
    </source>
</evidence>
<evidence type="ECO:0000259" key="2">
    <source>
        <dbReference type="PROSITE" id="PS50060"/>
    </source>
</evidence>
<dbReference type="EMBL" id="CAJPVJ010005368">
    <property type="protein sequence ID" value="CAG2169467.1"/>
    <property type="molecule type" value="Genomic_DNA"/>
</dbReference>
<dbReference type="Gene3D" id="2.60.120.200">
    <property type="match status" value="1"/>
</dbReference>
<evidence type="ECO:0000313" key="4">
    <source>
        <dbReference type="Proteomes" id="UP000728032"/>
    </source>
</evidence>
<evidence type="ECO:0000313" key="3">
    <source>
        <dbReference type="EMBL" id="CAD7652280.1"/>
    </source>
</evidence>
<dbReference type="InterPro" id="IPR013320">
    <property type="entry name" value="ConA-like_dom_sf"/>
</dbReference>
<protein>
    <recommendedName>
        <fullName evidence="2">MAM domain-containing protein</fullName>
    </recommendedName>
</protein>
<dbReference type="InterPro" id="IPR000998">
    <property type="entry name" value="MAM_dom"/>
</dbReference>
<dbReference type="EMBL" id="OC920193">
    <property type="protein sequence ID" value="CAD7652280.1"/>
    <property type="molecule type" value="Genomic_DNA"/>
</dbReference>
<dbReference type="Pfam" id="PF00629">
    <property type="entry name" value="MAM"/>
    <property type="match status" value="1"/>
</dbReference>
<feature type="signal peptide" evidence="1">
    <location>
        <begin position="1"/>
        <end position="18"/>
    </location>
</feature>
<dbReference type="PROSITE" id="PS50060">
    <property type="entry name" value="MAM_2"/>
    <property type="match status" value="1"/>
</dbReference>
<dbReference type="GO" id="GO:0016020">
    <property type="term" value="C:membrane"/>
    <property type="evidence" value="ECO:0007669"/>
    <property type="project" value="InterPro"/>
</dbReference>
<proteinExistence type="predicted"/>
<feature type="non-terminal residue" evidence="3">
    <location>
        <position position="278"/>
    </location>
</feature>
<dbReference type="SUPFAM" id="SSF49899">
    <property type="entry name" value="Concanavalin A-like lectins/glucanases"/>
    <property type="match status" value="1"/>
</dbReference>
<accession>A0A7R9QNT2</accession>
<organism evidence="3">
    <name type="scientific">Oppiella nova</name>
    <dbReference type="NCBI Taxonomy" id="334625"/>
    <lineage>
        <taxon>Eukaryota</taxon>
        <taxon>Metazoa</taxon>
        <taxon>Ecdysozoa</taxon>
        <taxon>Arthropoda</taxon>
        <taxon>Chelicerata</taxon>
        <taxon>Arachnida</taxon>
        <taxon>Acari</taxon>
        <taxon>Acariformes</taxon>
        <taxon>Sarcoptiformes</taxon>
        <taxon>Oribatida</taxon>
        <taxon>Brachypylina</taxon>
        <taxon>Oppioidea</taxon>
        <taxon>Oppiidae</taxon>
        <taxon>Oppiella</taxon>
    </lineage>
</organism>
<reference evidence="3" key="1">
    <citation type="submission" date="2020-11" db="EMBL/GenBank/DDBJ databases">
        <authorList>
            <person name="Tran Van P."/>
        </authorList>
    </citation>
    <scope>NUCLEOTIDE SEQUENCE</scope>
</reference>
<feature type="chain" id="PRO_5035593248" description="MAM domain-containing protein" evidence="1">
    <location>
        <begin position="19"/>
        <end position="278"/>
    </location>
</feature>
<keyword evidence="4" id="KW-1185">Reference proteome</keyword>
<dbReference type="Proteomes" id="UP000728032">
    <property type="component" value="Unassembled WGS sequence"/>
</dbReference>